<dbReference type="AlphaFoldDB" id="F0BL90"/>
<evidence type="ECO:0000313" key="3">
    <source>
        <dbReference type="Proteomes" id="UP000003299"/>
    </source>
</evidence>
<evidence type="ECO:0000313" key="2">
    <source>
        <dbReference type="EMBL" id="EGD06769.1"/>
    </source>
</evidence>
<evidence type="ECO:0008006" key="4">
    <source>
        <dbReference type="Google" id="ProtNLM"/>
    </source>
</evidence>
<evidence type="ECO:0000256" key="1">
    <source>
        <dbReference type="SAM" id="SignalP"/>
    </source>
</evidence>
<dbReference type="eggNOG" id="ENOG502Z9NJ">
    <property type="taxonomic scope" value="Bacteria"/>
</dbReference>
<dbReference type="Pfam" id="PF09694">
    <property type="entry name" value="Gcw_chp"/>
    <property type="match status" value="1"/>
</dbReference>
<protein>
    <recommendedName>
        <fullName evidence="4">Secreted protein</fullName>
    </recommendedName>
</protein>
<sequence length="240" mass="26162">MSMKPYPLACCLSLLLLGVAPLAQAQDEDAPASPLSGTFAVTSDYLFRGISQTNEEPAFQAGLTYKLPYGFYVGTWTSNVDYGAGDPDWEVDGFVGYNTDLSTNFNLDVMVNRYQYLGAGASNYAELITKTTFLKTYSLTVAYTNDLYGTDTDGYYYALDANWTLPHDFTVGAHAGHSIYTSALSQVDHDYNDFGVNVGKTFGPLGLTVGYYDTSEAAEFGFGRQNSQNHLVATATVTWP</sequence>
<feature type="chain" id="PRO_5003250033" description="Secreted protein" evidence="1">
    <location>
        <begin position="26"/>
        <end position="240"/>
    </location>
</feature>
<organism evidence="2 3">
    <name type="scientific">Xanthomonas vesicatoria ATCC 35937</name>
    <dbReference type="NCBI Taxonomy" id="925775"/>
    <lineage>
        <taxon>Bacteria</taxon>
        <taxon>Pseudomonadati</taxon>
        <taxon>Pseudomonadota</taxon>
        <taxon>Gammaproteobacteria</taxon>
        <taxon>Lysobacterales</taxon>
        <taxon>Lysobacteraceae</taxon>
        <taxon>Xanthomonas</taxon>
    </lineage>
</organism>
<comment type="caution">
    <text evidence="2">The sequence shown here is derived from an EMBL/GenBank/DDBJ whole genome shotgun (WGS) entry which is preliminary data.</text>
</comment>
<gene>
    <name evidence="2" type="ORF">XVE_5062</name>
</gene>
<feature type="signal peptide" evidence="1">
    <location>
        <begin position="1"/>
        <end position="25"/>
    </location>
</feature>
<name>F0BL90_9XANT</name>
<dbReference type="InterPro" id="IPR010239">
    <property type="entry name" value="CHP02001"/>
</dbReference>
<proteinExistence type="predicted"/>
<accession>F0BL90</accession>
<reference evidence="2 3" key="1">
    <citation type="journal article" date="2011" name="BMC Genomics">
        <title>Comparative genomics reveals diversity among xanthomonads infecting tomato and pepper.</title>
        <authorList>
            <person name="Potnis N."/>
            <person name="Krasileva K."/>
            <person name="Chow V."/>
            <person name="Almeida N.F."/>
            <person name="Patil P.B."/>
            <person name="Ryan R.P."/>
            <person name="Sharlach M."/>
            <person name="Behlau F."/>
            <person name="Dow J.M."/>
            <person name="Momol M.T."/>
            <person name="White F.F."/>
            <person name="Preston J.F."/>
            <person name="Vinatzer B.A."/>
            <person name="Koebnik R."/>
            <person name="Setubal J.C."/>
            <person name="Norman D.J."/>
            <person name="Staskawicz B.J."/>
            <person name="Jones J.B."/>
        </authorList>
    </citation>
    <scope>NUCLEOTIDE SEQUENCE [LARGE SCALE GENOMIC DNA]</scope>
    <source>
        <strain evidence="2 3">ATCC 35937</strain>
    </source>
</reference>
<dbReference type="Proteomes" id="UP000003299">
    <property type="component" value="Unassembled WGS sequence"/>
</dbReference>
<dbReference type="EMBL" id="AEQV01000291">
    <property type="protein sequence ID" value="EGD06769.1"/>
    <property type="molecule type" value="Genomic_DNA"/>
</dbReference>
<keyword evidence="1" id="KW-0732">Signal</keyword>
<dbReference type="NCBIfam" id="TIGR02001">
    <property type="entry name" value="gcw_chp"/>
    <property type="match status" value="1"/>
</dbReference>